<proteinExistence type="inferred from homology"/>
<evidence type="ECO:0000256" key="2">
    <source>
        <dbReference type="ARBA" id="ARBA00022475"/>
    </source>
</evidence>
<evidence type="ECO:0000256" key="3">
    <source>
        <dbReference type="ARBA" id="ARBA00022692"/>
    </source>
</evidence>
<evidence type="ECO:0000313" key="11">
    <source>
        <dbReference type="EMBL" id="GAA1869599.1"/>
    </source>
</evidence>
<comment type="caution">
    <text evidence="11">The sequence shown here is derived from an EMBL/GenBank/DDBJ whole genome shotgun (WGS) entry which is preliminary data.</text>
</comment>
<evidence type="ECO:0000256" key="1">
    <source>
        <dbReference type="ARBA" id="ARBA00004651"/>
    </source>
</evidence>
<keyword evidence="10" id="KW-0479">Metal-binding</keyword>
<name>A0ABN2NI85_9PSEU</name>
<evidence type="ECO:0000256" key="5">
    <source>
        <dbReference type="ARBA" id="ARBA00023136"/>
    </source>
</evidence>
<dbReference type="Proteomes" id="UP001500449">
    <property type="component" value="Unassembled WGS sequence"/>
</dbReference>
<organism evidence="11 12">
    <name type="scientific">Pseudonocardia ailaonensis</name>
    <dbReference type="NCBI Taxonomy" id="367279"/>
    <lineage>
        <taxon>Bacteria</taxon>
        <taxon>Bacillati</taxon>
        <taxon>Actinomycetota</taxon>
        <taxon>Actinomycetes</taxon>
        <taxon>Pseudonocardiales</taxon>
        <taxon>Pseudonocardiaceae</taxon>
        <taxon>Pseudonocardia</taxon>
    </lineage>
</organism>
<keyword evidence="6 10" id="KW-0407">Ion channel</keyword>
<keyword evidence="4 10" id="KW-1133">Transmembrane helix</keyword>
<feature type="transmembrane region" description="Helical" evidence="10">
    <location>
        <begin position="30"/>
        <end position="48"/>
    </location>
</feature>
<comment type="subcellular location">
    <subcellularLocation>
        <location evidence="1 10">Cell membrane</location>
        <topology evidence="1 10">Multi-pass membrane protein</topology>
    </subcellularLocation>
</comment>
<evidence type="ECO:0000313" key="12">
    <source>
        <dbReference type="Proteomes" id="UP001500449"/>
    </source>
</evidence>
<evidence type="ECO:0000256" key="8">
    <source>
        <dbReference type="ARBA" id="ARBA00035585"/>
    </source>
</evidence>
<gene>
    <name evidence="10" type="primary">fluC</name>
    <name evidence="10" type="synonym">crcB</name>
    <name evidence="11" type="ORF">GCM10009836_57740</name>
</gene>
<keyword evidence="10" id="KW-0406">Ion transport</keyword>
<comment type="function">
    <text evidence="9 10">Fluoride-specific ion channel. Important for reducing fluoride concentration in the cell, thus reducing its toxicity.</text>
</comment>
<keyword evidence="5 10" id="KW-0472">Membrane</keyword>
<feature type="transmembrane region" description="Helical" evidence="10">
    <location>
        <begin position="123"/>
        <end position="147"/>
    </location>
</feature>
<dbReference type="NCBIfam" id="TIGR00494">
    <property type="entry name" value="crcB"/>
    <property type="match status" value="1"/>
</dbReference>
<dbReference type="RefSeq" id="WP_344424020.1">
    <property type="nucleotide sequence ID" value="NZ_BAAAQK010000024.1"/>
</dbReference>
<dbReference type="Pfam" id="PF02537">
    <property type="entry name" value="CRCB"/>
    <property type="match status" value="1"/>
</dbReference>
<keyword evidence="10" id="KW-0915">Sodium</keyword>
<comment type="similarity">
    <text evidence="7 10">Belongs to the fluoride channel Fluc/FEX (TC 1.A.43) family.</text>
</comment>
<dbReference type="HAMAP" id="MF_00454">
    <property type="entry name" value="FluC"/>
    <property type="match status" value="1"/>
</dbReference>
<dbReference type="EMBL" id="BAAAQK010000024">
    <property type="protein sequence ID" value="GAA1869599.1"/>
    <property type="molecule type" value="Genomic_DNA"/>
</dbReference>
<keyword evidence="10" id="KW-0813">Transport</keyword>
<evidence type="ECO:0000256" key="9">
    <source>
        <dbReference type="ARBA" id="ARBA00049940"/>
    </source>
</evidence>
<dbReference type="PANTHER" id="PTHR28259:SF1">
    <property type="entry name" value="FLUORIDE EXPORT PROTEIN 1-RELATED"/>
    <property type="match status" value="1"/>
</dbReference>
<comment type="activity regulation">
    <text evidence="10">Na(+) is not transported, but it plays an essential structural role and its presence is essential for fluoride channel function.</text>
</comment>
<keyword evidence="2 10" id="KW-1003">Cell membrane</keyword>
<evidence type="ECO:0000256" key="10">
    <source>
        <dbReference type="HAMAP-Rule" id="MF_00454"/>
    </source>
</evidence>
<evidence type="ECO:0000256" key="7">
    <source>
        <dbReference type="ARBA" id="ARBA00035120"/>
    </source>
</evidence>
<dbReference type="PANTHER" id="PTHR28259">
    <property type="entry name" value="FLUORIDE EXPORT PROTEIN 1-RELATED"/>
    <property type="match status" value="1"/>
</dbReference>
<evidence type="ECO:0000256" key="6">
    <source>
        <dbReference type="ARBA" id="ARBA00023303"/>
    </source>
</evidence>
<feature type="binding site" evidence="10">
    <location>
        <position position="104"/>
    </location>
    <ligand>
        <name>Na(+)</name>
        <dbReference type="ChEBI" id="CHEBI:29101"/>
        <note>structural</note>
    </ligand>
</feature>
<keyword evidence="12" id="KW-1185">Reference proteome</keyword>
<evidence type="ECO:0000256" key="4">
    <source>
        <dbReference type="ARBA" id="ARBA00022989"/>
    </source>
</evidence>
<feature type="transmembrane region" description="Helical" evidence="10">
    <location>
        <begin position="60"/>
        <end position="81"/>
    </location>
</feature>
<accession>A0ABN2NI85</accession>
<dbReference type="InterPro" id="IPR003691">
    <property type="entry name" value="FluC"/>
</dbReference>
<feature type="binding site" evidence="10">
    <location>
        <position position="101"/>
    </location>
    <ligand>
        <name>Na(+)</name>
        <dbReference type="ChEBI" id="CHEBI:29101"/>
        <note>structural</note>
    </ligand>
</feature>
<protein>
    <recommendedName>
        <fullName evidence="10">Fluoride-specific ion channel FluC</fullName>
    </recommendedName>
</protein>
<feature type="transmembrane region" description="Helical" evidence="10">
    <location>
        <begin position="93"/>
        <end position="111"/>
    </location>
</feature>
<sequence>MADELPGTGEDVVAAPRPPFFRPLRGQARATAAVAVGGAIGAIARWAVGLGLPAAPGTFPLGTFGINTVGCFAIGVLLVVLTEQRCPHPLLRPFLATGVLGGFTTFSTFSVDAERLLLTRHALLALGYLGGTLVAALLATWAGIALARKVGRR</sequence>
<comment type="catalytic activity">
    <reaction evidence="8">
        <text>fluoride(in) = fluoride(out)</text>
        <dbReference type="Rhea" id="RHEA:76159"/>
        <dbReference type="ChEBI" id="CHEBI:17051"/>
    </reaction>
    <physiologicalReaction direction="left-to-right" evidence="8">
        <dbReference type="Rhea" id="RHEA:76160"/>
    </physiologicalReaction>
</comment>
<reference evidence="11 12" key="1">
    <citation type="journal article" date="2019" name="Int. J. Syst. Evol. Microbiol.">
        <title>The Global Catalogue of Microorganisms (GCM) 10K type strain sequencing project: providing services to taxonomists for standard genome sequencing and annotation.</title>
        <authorList>
            <consortium name="The Broad Institute Genomics Platform"/>
            <consortium name="The Broad Institute Genome Sequencing Center for Infectious Disease"/>
            <person name="Wu L."/>
            <person name="Ma J."/>
        </authorList>
    </citation>
    <scope>NUCLEOTIDE SEQUENCE [LARGE SCALE GENOMIC DNA]</scope>
    <source>
        <strain evidence="11 12">JCM 16009</strain>
    </source>
</reference>
<keyword evidence="3 10" id="KW-0812">Transmembrane</keyword>